<dbReference type="Gene3D" id="1.10.287.130">
    <property type="match status" value="1"/>
</dbReference>
<dbReference type="FunFam" id="3.40.50.2300:FF:000201">
    <property type="entry name" value="Histidine kinase 5"/>
    <property type="match status" value="1"/>
</dbReference>
<evidence type="ECO:0000259" key="12">
    <source>
        <dbReference type="PROSITE" id="PS50110"/>
    </source>
</evidence>
<feature type="coiled-coil region" evidence="9">
    <location>
        <begin position="177"/>
        <end position="208"/>
    </location>
</feature>
<dbReference type="GO" id="GO:0005737">
    <property type="term" value="C:cytoplasm"/>
    <property type="evidence" value="ECO:0007669"/>
    <property type="project" value="UniProtKB-SubCell"/>
</dbReference>
<evidence type="ECO:0000256" key="10">
    <source>
        <dbReference type="SAM" id="MobiDB-lite"/>
    </source>
</evidence>
<dbReference type="InterPro" id="IPR001789">
    <property type="entry name" value="Sig_transdc_resp-reg_receiver"/>
</dbReference>
<dbReference type="Gene3D" id="3.40.50.2300">
    <property type="match status" value="1"/>
</dbReference>
<keyword evidence="4" id="KW-0963">Cytoplasm</keyword>
<evidence type="ECO:0000256" key="8">
    <source>
        <dbReference type="PROSITE-ProRule" id="PRU00169"/>
    </source>
</evidence>
<dbReference type="SUPFAM" id="SSF55874">
    <property type="entry name" value="ATPase domain of HSP90 chaperone/DNA topoisomerase II/histidine kinase"/>
    <property type="match status" value="1"/>
</dbReference>
<dbReference type="SMART" id="SM00388">
    <property type="entry name" value="HisKA"/>
    <property type="match status" value="1"/>
</dbReference>
<dbReference type="EMBL" id="CM010722">
    <property type="protein sequence ID" value="RZC73722.1"/>
    <property type="molecule type" value="Genomic_DNA"/>
</dbReference>
<dbReference type="CDD" id="cd00082">
    <property type="entry name" value="HisKA"/>
    <property type="match status" value="1"/>
</dbReference>
<feature type="region of interest" description="Disordered" evidence="10">
    <location>
        <begin position="635"/>
        <end position="657"/>
    </location>
</feature>
<dbReference type="SMART" id="SM00448">
    <property type="entry name" value="REC"/>
    <property type="match status" value="1"/>
</dbReference>
<feature type="compositionally biased region" description="Basic and acidic residues" evidence="10">
    <location>
        <begin position="748"/>
        <end position="760"/>
    </location>
</feature>
<dbReference type="InterPro" id="IPR011006">
    <property type="entry name" value="CheY-like_superfamily"/>
</dbReference>
<dbReference type="PANTHER" id="PTHR43047">
    <property type="entry name" value="TWO-COMPONENT HISTIDINE PROTEIN KINASE"/>
    <property type="match status" value="1"/>
</dbReference>
<dbReference type="FunFam" id="3.30.450.20:FF:000061">
    <property type="entry name" value="Histidine kinase 5"/>
    <property type="match status" value="1"/>
</dbReference>
<dbReference type="InterPro" id="IPR003661">
    <property type="entry name" value="HisK_dim/P_dom"/>
</dbReference>
<keyword evidence="7" id="KW-0418">Kinase</keyword>
<keyword evidence="14" id="KW-1185">Reference proteome</keyword>
<feature type="region of interest" description="Disordered" evidence="10">
    <location>
        <begin position="748"/>
        <end position="767"/>
    </location>
</feature>
<feature type="domain" description="Histidine kinase" evidence="11">
    <location>
        <begin position="378"/>
        <end position="591"/>
    </location>
</feature>
<dbReference type="PANTHER" id="PTHR43047:SF68">
    <property type="entry name" value="HISTIDINE KINASE 5"/>
    <property type="match status" value="1"/>
</dbReference>
<keyword evidence="5 8" id="KW-0597">Phosphoprotein</keyword>
<feature type="compositionally biased region" description="Polar residues" evidence="10">
    <location>
        <begin position="862"/>
        <end position="871"/>
    </location>
</feature>
<evidence type="ECO:0000313" key="14">
    <source>
        <dbReference type="Proteomes" id="UP000316621"/>
    </source>
</evidence>
<feature type="modified residue" description="4-aspartylphosphate" evidence="8">
    <location>
        <position position="825"/>
    </location>
</feature>
<dbReference type="InterPro" id="IPR036890">
    <property type="entry name" value="HATPase_C_sf"/>
</dbReference>
<protein>
    <recommendedName>
        <fullName evidence="3">histidine kinase</fullName>
        <ecNumber evidence="3">2.7.13.3</ecNumber>
    </recommendedName>
</protein>
<dbReference type="SUPFAM" id="SSF52172">
    <property type="entry name" value="CheY-like"/>
    <property type="match status" value="1"/>
</dbReference>
<evidence type="ECO:0000256" key="2">
    <source>
        <dbReference type="ARBA" id="ARBA00004496"/>
    </source>
</evidence>
<feature type="compositionally biased region" description="Basic and acidic residues" evidence="10">
    <location>
        <begin position="706"/>
        <end position="719"/>
    </location>
</feature>
<dbReference type="GO" id="GO:0000155">
    <property type="term" value="F:phosphorelay sensor kinase activity"/>
    <property type="evidence" value="ECO:0007669"/>
    <property type="project" value="InterPro"/>
</dbReference>
<dbReference type="InterPro" id="IPR005467">
    <property type="entry name" value="His_kinase_dom"/>
</dbReference>
<feature type="region of interest" description="Disordered" evidence="10">
    <location>
        <begin position="688"/>
        <end position="742"/>
    </location>
</feature>
<evidence type="ECO:0000256" key="7">
    <source>
        <dbReference type="ARBA" id="ARBA00022777"/>
    </source>
</evidence>
<keyword evidence="6" id="KW-0808">Transferase</keyword>
<dbReference type="FunFam" id="1.10.287.130:FF:000030">
    <property type="entry name" value="Putative histidine kinase 5"/>
    <property type="match status" value="1"/>
</dbReference>
<accession>A0A4Y7KMW3</accession>
<feature type="compositionally biased region" description="Polar residues" evidence="10">
    <location>
        <begin position="720"/>
        <end position="734"/>
    </location>
</feature>
<reference evidence="13 14" key="1">
    <citation type="journal article" date="2018" name="Science">
        <title>The opium poppy genome and morphinan production.</title>
        <authorList>
            <person name="Guo L."/>
            <person name="Winzer T."/>
            <person name="Yang X."/>
            <person name="Li Y."/>
            <person name="Ning Z."/>
            <person name="He Z."/>
            <person name="Teodor R."/>
            <person name="Lu Y."/>
            <person name="Bowser T.A."/>
            <person name="Graham I.A."/>
            <person name="Ye K."/>
        </authorList>
    </citation>
    <scope>NUCLEOTIDE SEQUENCE [LARGE SCALE GENOMIC DNA]</scope>
    <source>
        <strain evidence="14">cv. HN1</strain>
        <tissue evidence="13">Leaves</tissue>
    </source>
</reference>
<organism evidence="13 14">
    <name type="scientific">Papaver somniferum</name>
    <name type="common">Opium poppy</name>
    <dbReference type="NCBI Taxonomy" id="3469"/>
    <lineage>
        <taxon>Eukaryota</taxon>
        <taxon>Viridiplantae</taxon>
        <taxon>Streptophyta</taxon>
        <taxon>Embryophyta</taxon>
        <taxon>Tracheophyta</taxon>
        <taxon>Spermatophyta</taxon>
        <taxon>Magnoliopsida</taxon>
        <taxon>Ranunculales</taxon>
        <taxon>Papaveraceae</taxon>
        <taxon>Papaveroideae</taxon>
        <taxon>Papaver</taxon>
    </lineage>
</organism>
<dbReference type="GO" id="GO:0005886">
    <property type="term" value="C:plasma membrane"/>
    <property type="evidence" value="ECO:0007669"/>
    <property type="project" value="TreeGrafter"/>
</dbReference>
<sequence length="923" mass="104174">MVCEMGDDNLEDVDMEVPLSSMWPEDLDKEVGRKFNIEKPGLDQGMLEQVKTQEDALKVDFKRLYELTSYSEKGSIQLNNLVKSWEYKQNNAVRLLNEERVILIKQRKEIELKKLEIQEEHRFDEASLGDKRPISIFEGDYDIWDAAPRRRLDIVVQEKRVEVDAEFDTVKYWKLKAKQLEKWLEESLQREQALEEKLQENIKLLETQASPVEELSQVLKRADNFLHFVLQNAPIVIGHQDKDMRYRFIYNHFPSLGEEDIIGKTDVEIFSGTGVKESQDFKREVMEHGKPAKREITFSTELFGSKTFLIHVEPVFNKAGETLGVNYMGMDITDQVIKREKVAKLREAIAVQKAKETELNKTIHITEETMRAKQMLATMSHEIRSPLTGVVSMAEILSNSRLDREQRQLLDVMMSSGDLVLALINDILDLSKVESGVMKLEATKFRPREVVKHVLQTAAASLQKELTLKGHVEEKVPLEVIGDVLRIRQILTNLISNAVKFTHEGSVGIDLSVVSEPLHCLRNGEVSENNGAPNDRKNTGSAEDEYREDNPQKYENTVWIKCDVELMGGHLTVTSTVNSGSTFTFLLPYKVSPEREPSDDFEDMDGHEVVSLCDGNTDEIDSGVYLFESRTLSSLFSSDGSSSRTSKSSTNKLGYNSMNKLNKFSQDTFAFNSKYNCTSRGVASLEDASSATDAARPFSQPGTSLEQDRNGSHRSDSSHNESNSLQQQNYATESPRSERKWVETDKIMQDTDQRQDHDGGKCNGSAELNKTNWKPKILLAEDSKINVLVANKMMKQLGHTLDIVNNGAEAIRAVQNHRYDLVLMDVYMPVMGGLQATRLIRSFEETGSWDAAVEAGIERPASGSSQNGQDSRASKRRLPIVAMTANAESESAAECLANGMDSFISKPVNLPKLKECLKQFLQC</sequence>
<dbReference type="PROSITE" id="PS50109">
    <property type="entry name" value="HIS_KIN"/>
    <property type="match status" value="1"/>
</dbReference>
<dbReference type="CDD" id="cd17546">
    <property type="entry name" value="REC_hyHK_CKI1_RcsC-like"/>
    <property type="match status" value="1"/>
</dbReference>
<evidence type="ECO:0000256" key="1">
    <source>
        <dbReference type="ARBA" id="ARBA00000085"/>
    </source>
</evidence>
<evidence type="ECO:0000259" key="11">
    <source>
        <dbReference type="PROSITE" id="PS50109"/>
    </source>
</evidence>
<dbReference type="Gramene" id="RZC73722">
    <property type="protein sequence ID" value="RZC73722"/>
    <property type="gene ID" value="C5167_049199"/>
</dbReference>
<feature type="domain" description="Response regulatory" evidence="12">
    <location>
        <begin position="776"/>
        <end position="921"/>
    </location>
</feature>
<dbReference type="GO" id="GO:0009927">
    <property type="term" value="F:histidine phosphotransfer kinase activity"/>
    <property type="evidence" value="ECO:0007669"/>
    <property type="project" value="TreeGrafter"/>
</dbReference>
<proteinExistence type="predicted"/>
<dbReference type="SUPFAM" id="SSF55785">
    <property type="entry name" value="PYP-like sensor domain (PAS domain)"/>
    <property type="match status" value="1"/>
</dbReference>
<evidence type="ECO:0000256" key="9">
    <source>
        <dbReference type="SAM" id="Coils"/>
    </source>
</evidence>
<dbReference type="InterPro" id="IPR036097">
    <property type="entry name" value="HisK_dim/P_sf"/>
</dbReference>
<dbReference type="Gene3D" id="3.30.565.10">
    <property type="entry name" value="Histidine kinase-like ATPase, C-terminal domain"/>
    <property type="match status" value="1"/>
</dbReference>
<dbReference type="Proteomes" id="UP000316621">
    <property type="component" value="Chromosome 8"/>
</dbReference>
<evidence type="ECO:0000313" key="13">
    <source>
        <dbReference type="EMBL" id="RZC73722.1"/>
    </source>
</evidence>
<feature type="region of interest" description="Disordered" evidence="10">
    <location>
        <begin position="857"/>
        <end position="876"/>
    </location>
</feature>
<gene>
    <name evidence="13" type="ORF">C5167_049199</name>
</gene>
<dbReference type="SUPFAM" id="SSF47384">
    <property type="entry name" value="Homodimeric domain of signal transducing histidine kinase"/>
    <property type="match status" value="1"/>
</dbReference>
<dbReference type="PROSITE" id="PS50110">
    <property type="entry name" value="RESPONSE_REGULATORY"/>
    <property type="match status" value="1"/>
</dbReference>
<dbReference type="EC" id="2.7.13.3" evidence="3"/>
<dbReference type="STRING" id="3469.A0A4Y7KMW3"/>
<evidence type="ECO:0000256" key="3">
    <source>
        <dbReference type="ARBA" id="ARBA00012438"/>
    </source>
</evidence>
<evidence type="ECO:0000256" key="5">
    <source>
        <dbReference type="ARBA" id="ARBA00022553"/>
    </source>
</evidence>
<feature type="region of interest" description="Disordered" evidence="10">
    <location>
        <begin position="523"/>
        <end position="550"/>
    </location>
</feature>
<dbReference type="Pfam" id="PF00512">
    <property type="entry name" value="HisKA"/>
    <property type="match status" value="1"/>
</dbReference>
<dbReference type="AlphaFoldDB" id="A0A4Y7KMW3"/>
<comment type="catalytic activity">
    <reaction evidence="1">
        <text>ATP + protein L-histidine = ADP + protein N-phospho-L-histidine.</text>
        <dbReference type="EC" id="2.7.13.3"/>
    </reaction>
</comment>
<dbReference type="InterPro" id="IPR003594">
    <property type="entry name" value="HATPase_dom"/>
</dbReference>
<comment type="subcellular location">
    <subcellularLocation>
        <location evidence="2">Cytoplasm</location>
    </subcellularLocation>
</comment>
<dbReference type="Pfam" id="PF00072">
    <property type="entry name" value="Response_reg"/>
    <property type="match status" value="1"/>
</dbReference>
<evidence type="ECO:0000256" key="4">
    <source>
        <dbReference type="ARBA" id="ARBA00022490"/>
    </source>
</evidence>
<evidence type="ECO:0000256" key="6">
    <source>
        <dbReference type="ARBA" id="ARBA00022679"/>
    </source>
</evidence>
<dbReference type="Pfam" id="PF02518">
    <property type="entry name" value="HATPase_c"/>
    <property type="match status" value="1"/>
</dbReference>
<feature type="compositionally biased region" description="Low complexity" evidence="10">
    <location>
        <begin position="635"/>
        <end position="649"/>
    </location>
</feature>
<dbReference type="InterPro" id="IPR035965">
    <property type="entry name" value="PAS-like_dom_sf"/>
</dbReference>
<keyword evidence="9" id="KW-0175">Coiled coil</keyword>
<name>A0A4Y7KMW3_PAPSO</name>
<dbReference type="Gene3D" id="3.30.450.20">
    <property type="entry name" value="PAS domain"/>
    <property type="match status" value="1"/>
</dbReference>
<dbReference type="OMA" id="CEMETDH"/>